<comment type="caution">
    <text evidence="2">The sequence shown here is derived from an EMBL/GenBank/DDBJ whole genome shotgun (WGS) entry which is preliminary data.</text>
</comment>
<keyword evidence="1" id="KW-0472">Membrane</keyword>
<name>A0A1Q9E8X6_SYMMI</name>
<organism evidence="2 3">
    <name type="scientific">Symbiodinium microadriaticum</name>
    <name type="common">Dinoflagellate</name>
    <name type="synonym">Zooxanthella microadriatica</name>
    <dbReference type="NCBI Taxonomy" id="2951"/>
    <lineage>
        <taxon>Eukaryota</taxon>
        <taxon>Sar</taxon>
        <taxon>Alveolata</taxon>
        <taxon>Dinophyceae</taxon>
        <taxon>Suessiales</taxon>
        <taxon>Symbiodiniaceae</taxon>
        <taxon>Symbiodinium</taxon>
    </lineage>
</organism>
<accession>A0A1Q9E8X6</accession>
<proteinExistence type="predicted"/>
<dbReference type="AlphaFoldDB" id="A0A1Q9E8X6"/>
<feature type="transmembrane region" description="Helical" evidence="1">
    <location>
        <begin position="180"/>
        <end position="208"/>
    </location>
</feature>
<feature type="transmembrane region" description="Helical" evidence="1">
    <location>
        <begin position="245"/>
        <end position="263"/>
    </location>
</feature>
<dbReference type="Proteomes" id="UP000186817">
    <property type="component" value="Unassembled WGS sequence"/>
</dbReference>
<gene>
    <name evidence="2" type="ORF">AK812_SmicGene13100</name>
</gene>
<keyword evidence="1" id="KW-0812">Transmembrane</keyword>
<sequence>MLDAGFRIYDVGSRTLMSMLMLMLMLMSRSKSVGFVAERAALVEALARSGGVCPLSGVALSVDDCPRQPALRRRITKWIRERKAIAAQRSVYINLRPATAITLLLDKLVTAPRVVVRREVLRWSSALFPASAPEGIRVLHQIFNVMANISVCLSLLLSLHCPPVVARMMMPRSSADFENMLVNLVMTTMTIVVTMFMMTIVALMVILVMMTILVMMIMMVRVMMMMMMVMMMMMMMMMMMTVVKMFVMLTFRVAATLLIMAMTSQTTRLIRAM</sequence>
<dbReference type="SUPFAM" id="SSF57850">
    <property type="entry name" value="RING/U-box"/>
    <property type="match status" value="1"/>
</dbReference>
<evidence type="ECO:0000313" key="2">
    <source>
        <dbReference type="EMBL" id="OLQ03872.1"/>
    </source>
</evidence>
<evidence type="ECO:0000313" key="3">
    <source>
        <dbReference type="Proteomes" id="UP000186817"/>
    </source>
</evidence>
<reference evidence="2 3" key="1">
    <citation type="submission" date="2016-02" db="EMBL/GenBank/DDBJ databases">
        <title>Genome analysis of coral dinoflagellate symbionts highlights evolutionary adaptations to a symbiotic lifestyle.</title>
        <authorList>
            <person name="Aranda M."/>
            <person name="Li Y."/>
            <person name="Liew Y.J."/>
            <person name="Baumgarten S."/>
            <person name="Simakov O."/>
            <person name="Wilson M."/>
            <person name="Piel J."/>
            <person name="Ashoor H."/>
            <person name="Bougouffa S."/>
            <person name="Bajic V.B."/>
            <person name="Ryu T."/>
            <person name="Ravasi T."/>
            <person name="Bayer T."/>
            <person name="Micklem G."/>
            <person name="Kim H."/>
            <person name="Bhak J."/>
            <person name="Lajeunesse T.C."/>
            <person name="Voolstra C.R."/>
        </authorList>
    </citation>
    <scope>NUCLEOTIDE SEQUENCE [LARGE SCALE GENOMIC DNA]</scope>
    <source>
        <strain evidence="2 3">CCMP2467</strain>
    </source>
</reference>
<keyword evidence="1" id="KW-1133">Transmembrane helix</keyword>
<keyword evidence="3" id="KW-1185">Reference proteome</keyword>
<evidence type="ECO:0000256" key="1">
    <source>
        <dbReference type="SAM" id="Phobius"/>
    </source>
</evidence>
<dbReference type="EMBL" id="LSRX01000224">
    <property type="protein sequence ID" value="OLQ03872.1"/>
    <property type="molecule type" value="Genomic_DNA"/>
</dbReference>
<feature type="transmembrane region" description="Helical" evidence="1">
    <location>
        <begin position="142"/>
        <end position="160"/>
    </location>
</feature>
<protein>
    <submittedName>
        <fullName evidence="2">Uncharacterized protein</fullName>
    </submittedName>
</protein>